<reference evidence="1 2" key="1">
    <citation type="submission" date="2016-01" db="EMBL/GenBank/DDBJ databases">
        <title>Complete genome sequence of a soil Actinobacterium, Isoptericola dokdonensis DS-3.</title>
        <authorList>
            <person name="Kwon S.-K."/>
            <person name="Kim J.F."/>
        </authorList>
    </citation>
    <scope>NUCLEOTIDE SEQUENCE [LARGE SCALE GENOMIC DNA]</scope>
    <source>
        <strain evidence="1 2">DS-3</strain>
    </source>
</reference>
<accession>A0A161IKX7</accession>
<dbReference type="Proteomes" id="UP000076794">
    <property type="component" value="Chromosome"/>
</dbReference>
<dbReference type="KEGG" id="ido:I598_3385"/>
<dbReference type="RefSeq" id="WP_068204377.1">
    <property type="nucleotide sequence ID" value="NZ_CP014209.1"/>
</dbReference>
<dbReference type="AlphaFoldDB" id="A0A161IKX7"/>
<organism evidence="1 2">
    <name type="scientific">Isoptericola dokdonensis DS-3</name>
    <dbReference type="NCBI Taxonomy" id="1300344"/>
    <lineage>
        <taxon>Bacteria</taxon>
        <taxon>Bacillati</taxon>
        <taxon>Actinomycetota</taxon>
        <taxon>Actinomycetes</taxon>
        <taxon>Micrococcales</taxon>
        <taxon>Promicromonosporaceae</taxon>
        <taxon>Isoptericola</taxon>
    </lineage>
</organism>
<dbReference type="EMBL" id="CP014209">
    <property type="protein sequence ID" value="ANC32894.1"/>
    <property type="molecule type" value="Genomic_DNA"/>
</dbReference>
<name>A0A161IKX7_9MICO</name>
<sequence length="166" mass="17352">MRIYVPVTLEELATAVVSRNATRWDVGPRPAHAVTAALVAELPDEDTEGHEYAAFLMAADDSLALVAAGDGVPLRVVVSLDVPDDAVVVDAGASTASSGVTLTRDLPAVQVRAVHADEPEAAADVRAVLAAVDAADDAALEEAVERVTDRDLLWFDPSEVHAVPRP</sequence>
<proteinExistence type="predicted"/>
<keyword evidence="2" id="KW-1185">Reference proteome</keyword>
<protein>
    <submittedName>
        <fullName evidence="1">Uncharacterized protein</fullName>
    </submittedName>
</protein>
<dbReference type="Pfam" id="PF21853">
    <property type="entry name" value="DUF6912"/>
    <property type="match status" value="1"/>
</dbReference>
<evidence type="ECO:0000313" key="1">
    <source>
        <dbReference type="EMBL" id="ANC32894.1"/>
    </source>
</evidence>
<dbReference type="STRING" id="1300344.I598_3385"/>
<dbReference type="OrthoDB" id="3253180at2"/>
<dbReference type="InterPro" id="IPR054206">
    <property type="entry name" value="DUF6912"/>
</dbReference>
<gene>
    <name evidence="1" type="ORF">I598_3385</name>
</gene>
<dbReference type="PATRIC" id="fig|1300344.3.peg.3408"/>
<evidence type="ECO:0000313" key="2">
    <source>
        <dbReference type="Proteomes" id="UP000076794"/>
    </source>
</evidence>